<dbReference type="KEGG" id="bpl:BURPS1106A_3077"/>
<evidence type="ECO:0000313" key="3">
    <source>
        <dbReference type="Proteomes" id="UP000006738"/>
    </source>
</evidence>
<feature type="region of interest" description="Disordered" evidence="1">
    <location>
        <begin position="1"/>
        <end position="25"/>
    </location>
</feature>
<dbReference type="Proteomes" id="UP000006738">
    <property type="component" value="Chromosome I"/>
</dbReference>
<evidence type="ECO:0000256" key="1">
    <source>
        <dbReference type="SAM" id="MobiDB-lite"/>
    </source>
</evidence>
<evidence type="ECO:0000313" key="2">
    <source>
        <dbReference type="EMBL" id="ABN90071.1"/>
    </source>
</evidence>
<proteinExistence type="predicted"/>
<dbReference type="EMBL" id="CP000572">
    <property type="protein sequence ID" value="ABN90071.1"/>
    <property type="molecule type" value="Genomic_DNA"/>
</dbReference>
<reference evidence="2 3" key="1">
    <citation type="submission" date="2007-02" db="EMBL/GenBank/DDBJ databases">
        <authorList>
            <person name="DeShazer D."/>
            <person name="Woods D.E."/>
            <person name="Nierman W.C."/>
        </authorList>
    </citation>
    <scope>NUCLEOTIDE SEQUENCE [LARGE SCALE GENOMIC DNA]</scope>
    <source>
        <strain evidence="2 3">1106a</strain>
    </source>
</reference>
<sequence length="39" mass="4448">MRRPPSRIDRGIERASPRLHRLRRPCASIPDPAAVFQPA</sequence>
<feature type="compositionally biased region" description="Basic and acidic residues" evidence="1">
    <location>
        <begin position="1"/>
        <end position="16"/>
    </location>
</feature>
<dbReference type="AlphaFoldDB" id="A3NY95"/>
<name>A3NY95_BURP0</name>
<gene>
    <name evidence="2" type="ordered locus">BURPS1106A_3077</name>
</gene>
<accession>A3NY95</accession>
<dbReference type="HOGENOM" id="CLU_3306062_0_0_4"/>
<protein>
    <submittedName>
        <fullName evidence="2">Uncharacterized protein</fullName>
    </submittedName>
</protein>
<organism evidence="2 3">
    <name type="scientific">Burkholderia pseudomallei (strain 1106a)</name>
    <dbReference type="NCBI Taxonomy" id="357348"/>
    <lineage>
        <taxon>Bacteria</taxon>
        <taxon>Pseudomonadati</taxon>
        <taxon>Pseudomonadota</taxon>
        <taxon>Betaproteobacteria</taxon>
        <taxon>Burkholderiales</taxon>
        <taxon>Burkholderiaceae</taxon>
        <taxon>Burkholderia</taxon>
        <taxon>pseudomallei group</taxon>
    </lineage>
</organism>